<evidence type="ECO:0000256" key="6">
    <source>
        <dbReference type="SAM" id="Phobius"/>
    </source>
</evidence>
<evidence type="ECO:0000256" key="2">
    <source>
        <dbReference type="ARBA" id="ARBA00022692"/>
    </source>
</evidence>
<keyword evidence="2 6" id="KW-0812">Transmembrane</keyword>
<dbReference type="GO" id="GO:0004930">
    <property type="term" value="F:G protein-coupled receptor activity"/>
    <property type="evidence" value="ECO:0007669"/>
    <property type="project" value="TreeGrafter"/>
</dbReference>
<reference evidence="7 8" key="1">
    <citation type="journal article" date="2021" name="Sci. Rep.">
        <title>The genome of the diatom Chaetoceros tenuissimus carries an ancient integrated fragment of an extant virus.</title>
        <authorList>
            <person name="Hongo Y."/>
            <person name="Kimura K."/>
            <person name="Takaki Y."/>
            <person name="Yoshida Y."/>
            <person name="Baba S."/>
            <person name="Kobayashi G."/>
            <person name="Nagasaki K."/>
            <person name="Hano T."/>
            <person name="Tomaru Y."/>
        </authorList>
    </citation>
    <scope>NUCLEOTIDE SEQUENCE [LARGE SCALE GENOMIC DNA]</scope>
    <source>
        <strain evidence="7 8">NIES-3715</strain>
    </source>
</reference>
<feature type="transmembrane region" description="Helical" evidence="6">
    <location>
        <begin position="58"/>
        <end position="80"/>
    </location>
</feature>
<feature type="compositionally biased region" description="Basic and acidic residues" evidence="5">
    <location>
        <begin position="228"/>
        <end position="241"/>
    </location>
</feature>
<dbReference type="PANTHER" id="PTHR23112:SF0">
    <property type="entry name" value="TRANSMEMBRANE PROTEIN 116"/>
    <property type="match status" value="1"/>
</dbReference>
<dbReference type="AlphaFoldDB" id="A0AAD3D3U2"/>
<feature type="transmembrane region" description="Helical" evidence="6">
    <location>
        <begin position="12"/>
        <end position="38"/>
    </location>
</feature>
<keyword evidence="8" id="KW-1185">Reference proteome</keyword>
<evidence type="ECO:0000313" key="7">
    <source>
        <dbReference type="EMBL" id="GFH56190.1"/>
    </source>
</evidence>
<proteinExistence type="predicted"/>
<keyword evidence="4 6" id="KW-0472">Membrane</keyword>
<feature type="transmembrane region" description="Helical" evidence="6">
    <location>
        <begin position="165"/>
        <end position="189"/>
    </location>
</feature>
<keyword evidence="3 6" id="KW-1133">Transmembrane helix</keyword>
<dbReference type="EMBL" id="BLLK01000051">
    <property type="protein sequence ID" value="GFH56190.1"/>
    <property type="molecule type" value="Genomic_DNA"/>
</dbReference>
<feature type="region of interest" description="Disordered" evidence="5">
    <location>
        <begin position="331"/>
        <end position="364"/>
    </location>
</feature>
<comment type="subcellular location">
    <subcellularLocation>
        <location evidence="1">Membrane</location>
        <topology evidence="1">Multi-pass membrane protein</topology>
    </subcellularLocation>
</comment>
<dbReference type="Gene3D" id="1.20.1070.10">
    <property type="entry name" value="Rhodopsin 7-helix transmembrane proteins"/>
    <property type="match status" value="1"/>
</dbReference>
<sequence length="390" mass="43149">MIRFSPRGLKSPYSRIIFGLSIGDIIQSLNAFLGTFAVPKGTPGSLMALGNTQTCDASGYFSACGVLLTIFYLLFLIYYFMRRVKYRVNPQKFAKKEEKYLHIAVWIIALTLPAIVAARKEFNPGRFGTICIFQPYPYGCERGDPGDEGYVECTRGESAPRTARVFGAVLGCCLLCLFVLLLSITCHVYSIERNLTIPAGQTQSTNDAANASSMNNVNDAEAPNNAEAPRDEDKSDKKESLTRSSVRQSLLYILSFIVTFTVPAMLLANPNIVDTKFRLVLWMNSLLIPTYGIFLILIYTRPKVKVLAEMFPDASWFLCFSTVITSGGEVPPAHELKPPENLPRMSGEDLNESGVSWNSDDDRSTNGEYHAGLRSSMLAVSRAGGWYAEN</sequence>
<dbReference type="SUPFAM" id="SSF81321">
    <property type="entry name" value="Family A G protein-coupled receptor-like"/>
    <property type="match status" value="1"/>
</dbReference>
<evidence type="ECO:0000256" key="5">
    <source>
        <dbReference type="SAM" id="MobiDB-lite"/>
    </source>
</evidence>
<feature type="transmembrane region" description="Helical" evidence="6">
    <location>
        <begin position="250"/>
        <end position="268"/>
    </location>
</feature>
<evidence type="ECO:0000313" key="8">
    <source>
        <dbReference type="Proteomes" id="UP001054902"/>
    </source>
</evidence>
<evidence type="ECO:0000256" key="3">
    <source>
        <dbReference type="ARBA" id="ARBA00022989"/>
    </source>
</evidence>
<feature type="region of interest" description="Disordered" evidence="5">
    <location>
        <begin position="206"/>
        <end position="241"/>
    </location>
</feature>
<comment type="caution">
    <text evidence="7">The sequence shown here is derived from an EMBL/GenBank/DDBJ whole genome shotgun (WGS) entry which is preliminary data.</text>
</comment>
<protein>
    <submittedName>
        <fullName evidence="7">Uncharacterized protein</fullName>
    </submittedName>
</protein>
<gene>
    <name evidence="7" type="ORF">CTEN210_12666</name>
</gene>
<dbReference type="PANTHER" id="PTHR23112">
    <property type="entry name" value="G PROTEIN-COUPLED RECEPTOR 157-RELATED"/>
    <property type="match status" value="1"/>
</dbReference>
<feature type="transmembrane region" description="Helical" evidence="6">
    <location>
        <begin position="280"/>
        <end position="300"/>
    </location>
</feature>
<dbReference type="GO" id="GO:0007189">
    <property type="term" value="P:adenylate cyclase-activating G protein-coupled receptor signaling pathway"/>
    <property type="evidence" value="ECO:0007669"/>
    <property type="project" value="TreeGrafter"/>
</dbReference>
<dbReference type="GO" id="GO:0005886">
    <property type="term" value="C:plasma membrane"/>
    <property type="evidence" value="ECO:0007669"/>
    <property type="project" value="TreeGrafter"/>
</dbReference>
<evidence type="ECO:0000256" key="4">
    <source>
        <dbReference type="ARBA" id="ARBA00023136"/>
    </source>
</evidence>
<feature type="compositionally biased region" description="Low complexity" evidence="5">
    <location>
        <begin position="215"/>
        <end position="227"/>
    </location>
</feature>
<dbReference type="Proteomes" id="UP001054902">
    <property type="component" value="Unassembled WGS sequence"/>
</dbReference>
<name>A0AAD3D3U2_9STRA</name>
<organism evidence="7 8">
    <name type="scientific">Chaetoceros tenuissimus</name>
    <dbReference type="NCBI Taxonomy" id="426638"/>
    <lineage>
        <taxon>Eukaryota</taxon>
        <taxon>Sar</taxon>
        <taxon>Stramenopiles</taxon>
        <taxon>Ochrophyta</taxon>
        <taxon>Bacillariophyta</taxon>
        <taxon>Coscinodiscophyceae</taxon>
        <taxon>Chaetocerotophycidae</taxon>
        <taxon>Chaetocerotales</taxon>
        <taxon>Chaetocerotaceae</taxon>
        <taxon>Chaetoceros</taxon>
    </lineage>
</organism>
<accession>A0AAD3D3U2</accession>
<evidence type="ECO:0000256" key="1">
    <source>
        <dbReference type="ARBA" id="ARBA00004141"/>
    </source>
</evidence>
<feature type="transmembrane region" description="Helical" evidence="6">
    <location>
        <begin position="100"/>
        <end position="118"/>
    </location>
</feature>